<dbReference type="Proteomes" id="UP000652176">
    <property type="component" value="Unassembled WGS sequence"/>
</dbReference>
<dbReference type="EMBL" id="JACXSS010000001">
    <property type="protein sequence ID" value="MBD9356796.1"/>
    <property type="molecule type" value="Genomic_DNA"/>
</dbReference>
<organism evidence="1 2">
    <name type="scientific">Methylomonas albis</name>
    <dbReference type="NCBI Taxonomy" id="1854563"/>
    <lineage>
        <taxon>Bacteria</taxon>
        <taxon>Pseudomonadati</taxon>
        <taxon>Pseudomonadota</taxon>
        <taxon>Gammaproteobacteria</taxon>
        <taxon>Methylococcales</taxon>
        <taxon>Methylococcaceae</taxon>
        <taxon>Methylomonas</taxon>
    </lineage>
</organism>
<accession>A0ABR9D1X4</accession>
<keyword evidence="2" id="KW-1185">Reference proteome</keyword>
<comment type="caution">
    <text evidence="1">The sequence shown here is derived from an EMBL/GenBank/DDBJ whole genome shotgun (WGS) entry which is preliminary data.</text>
</comment>
<name>A0ABR9D1X4_9GAMM</name>
<evidence type="ECO:0000313" key="2">
    <source>
        <dbReference type="Proteomes" id="UP000652176"/>
    </source>
</evidence>
<dbReference type="RefSeq" id="WP_192375121.1">
    <property type="nucleotide sequence ID" value="NZ_CAJHIV010000001.1"/>
</dbReference>
<gene>
    <name evidence="1" type="ORF">IE877_13035</name>
</gene>
<sequence length="181" mass="20471">MTIKEKKRAIGRPSAFKPEYVNQVYNYALLGATDSQLAGFFNVAESTINLWKKKFPEFAAAMTRGKMLADATVAEALFKRATGYSHAETKISVIDGAVVTTDIVKHHAPETLACIYWLKNRQPKLWKDRIEVKEESVVRIIPWDDLKKISKDALAFAEAEHERLIKGRAERLGITENYDAD</sequence>
<reference evidence="1 2" key="1">
    <citation type="submission" date="2020-09" db="EMBL/GenBank/DDBJ databases">
        <title>Methylomonas albis sp. nov. and Methylomonas fluvii sp. nov.: Two cold-adapted methanotrophs from the River Elbe and an amended description of Methylovulum psychrotolerans strain Eb1.</title>
        <authorList>
            <person name="Bussmann I.K."/>
            <person name="Klings K.-W."/>
            <person name="Warnstedt J."/>
            <person name="Hoppert M."/>
            <person name="Saborowski A."/>
            <person name="Horn F."/>
            <person name="Liebner S."/>
        </authorList>
    </citation>
    <scope>NUCLEOTIDE SEQUENCE [LARGE SCALE GENOMIC DNA]</scope>
    <source>
        <strain evidence="1 2">EbA</strain>
    </source>
</reference>
<proteinExistence type="predicted"/>
<protein>
    <submittedName>
        <fullName evidence="1">Helix-turn-helix domain-containing protein</fullName>
    </submittedName>
</protein>
<evidence type="ECO:0000313" key="1">
    <source>
        <dbReference type="EMBL" id="MBD9356796.1"/>
    </source>
</evidence>